<protein>
    <submittedName>
        <fullName evidence="1">Uncharacterized protein</fullName>
    </submittedName>
</protein>
<dbReference type="Proteomes" id="UP001194468">
    <property type="component" value="Unassembled WGS sequence"/>
</dbReference>
<reference evidence="1" key="1">
    <citation type="submission" date="2019-10" db="EMBL/GenBank/DDBJ databases">
        <authorList>
            <consortium name="DOE Joint Genome Institute"/>
            <person name="Kuo A."/>
            <person name="Miyauchi S."/>
            <person name="Kiss E."/>
            <person name="Drula E."/>
            <person name="Kohler A."/>
            <person name="Sanchez-Garcia M."/>
            <person name="Andreopoulos B."/>
            <person name="Barry K.W."/>
            <person name="Bonito G."/>
            <person name="Buee M."/>
            <person name="Carver A."/>
            <person name="Chen C."/>
            <person name="Cichocki N."/>
            <person name="Clum A."/>
            <person name="Culley D."/>
            <person name="Crous P.W."/>
            <person name="Fauchery L."/>
            <person name="Girlanda M."/>
            <person name="Hayes R."/>
            <person name="Keri Z."/>
            <person name="LaButti K."/>
            <person name="Lipzen A."/>
            <person name="Lombard V."/>
            <person name="Magnuson J."/>
            <person name="Maillard F."/>
            <person name="Morin E."/>
            <person name="Murat C."/>
            <person name="Nolan M."/>
            <person name="Ohm R."/>
            <person name="Pangilinan J."/>
            <person name="Pereira M."/>
            <person name="Perotto S."/>
            <person name="Peter M."/>
            <person name="Riley R."/>
            <person name="Sitrit Y."/>
            <person name="Stielow B."/>
            <person name="Szollosi G."/>
            <person name="Zifcakova L."/>
            <person name="Stursova M."/>
            <person name="Spatafora J.W."/>
            <person name="Tedersoo L."/>
            <person name="Vaario L.-M."/>
            <person name="Yamada A."/>
            <person name="Yan M."/>
            <person name="Wang P."/>
            <person name="Xu J."/>
            <person name="Bruns T."/>
            <person name="Baldrian P."/>
            <person name="Vilgalys R."/>
            <person name="Henrissat B."/>
            <person name="Grigoriev I.V."/>
            <person name="Hibbett D."/>
            <person name="Nagy L.G."/>
            <person name="Martin F.M."/>
        </authorList>
    </citation>
    <scope>NUCLEOTIDE SEQUENCE</scope>
    <source>
        <strain evidence="1">BED1</strain>
    </source>
</reference>
<dbReference type="AlphaFoldDB" id="A0AAD4BVM7"/>
<name>A0AAD4BVM7_BOLED</name>
<sequence length="463" mass="50761">MSQWLSEPFHHDAAEGLPTISTMTQADLDTAIMATSVPRPQGQASHTTHWHSHAATAACSSPSHGHGLSQSLTELPILQSQAFESNDSLPTAFASQAGSGWPLAATGMVKPYQVHDYLAYNFNMDATSSSFAEWNFGSDDGFETAQAATGSASDLPLVVNDSWNSGSMSESGWNFQLEPGSSYDTEIVQPGLEVQVSILGSQTLVAGELQNLQPDMEPEQVQSQAIILFVTPSLYNAEAYHWVNVFKDACRILQIHLYETTNINISDGLAKEILAKVVFDYKCTAHAYGMEWKPENTLPNGHTVLTDLSNTAFNNYIIKELKGISSRFTEHLWPQALKLVTGNTSSQTYFSGPPVALIPVDLSINRNQLDEWTNHTDGHGYGNFHQITQHASDCPTLEPFRNVLFQQTFWKAASAADNHSFNLVNKSALTLFLLKLIAAVIETTIPHYTSIGGLLELGKREQE</sequence>
<keyword evidence="2" id="KW-1185">Reference proteome</keyword>
<gene>
    <name evidence="1" type="ORF">L210DRAFT_3630381</name>
</gene>
<accession>A0AAD4BVM7</accession>
<proteinExistence type="predicted"/>
<organism evidence="1 2">
    <name type="scientific">Boletus edulis BED1</name>
    <dbReference type="NCBI Taxonomy" id="1328754"/>
    <lineage>
        <taxon>Eukaryota</taxon>
        <taxon>Fungi</taxon>
        <taxon>Dikarya</taxon>
        <taxon>Basidiomycota</taxon>
        <taxon>Agaricomycotina</taxon>
        <taxon>Agaricomycetes</taxon>
        <taxon>Agaricomycetidae</taxon>
        <taxon>Boletales</taxon>
        <taxon>Boletineae</taxon>
        <taxon>Boletaceae</taxon>
        <taxon>Boletoideae</taxon>
        <taxon>Boletus</taxon>
    </lineage>
</organism>
<evidence type="ECO:0000313" key="1">
    <source>
        <dbReference type="EMBL" id="KAF8440936.1"/>
    </source>
</evidence>
<evidence type="ECO:0000313" key="2">
    <source>
        <dbReference type="Proteomes" id="UP001194468"/>
    </source>
</evidence>
<comment type="caution">
    <text evidence="1">The sequence shown here is derived from an EMBL/GenBank/DDBJ whole genome shotgun (WGS) entry which is preliminary data.</text>
</comment>
<reference evidence="1" key="2">
    <citation type="journal article" date="2020" name="Nat. Commun.">
        <title>Large-scale genome sequencing of mycorrhizal fungi provides insights into the early evolution of symbiotic traits.</title>
        <authorList>
            <person name="Miyauchi S."/>
            <person name="Kiss E."/>
            <person name="Kuo A."/>
            <person name="Drula E."/>
            <person name="Kohler A."/>
            <person name="Sanchez-Garcia M."/>
            <person name="Morin E."/>
            <person name="Andreopoulos B."/>
            <person name="Barry K.W."/>
            <person name="Bonito G."/>
            <person name="Buee M."/>
            <person name="Carver A."/>
            <person name="Chen C."/>
            <person name="Cichocki N."/>
            <person name="Clum A."/>
            <person name="Culley D."/>
            <person name="Crous P.W."/>
            <person name="Fauchery L."/>
            <person name="Girlanda M."/>
            <person name="Hayes R.D."/>
            <person name="Keri Z."/>
            <person name="LaButti K."/>
            <person name="Lipzen A."/>
            <person name="Lombard V."/>
            <person name="Magnuson J."/>
            <person name="Maillard F."/>
            <person name="Murat C."/>
            <person name="Nolan M."/>
            <person name="Ohm R.A."/>
            <person name="Pangilinan J."/>
            <person name="Pereira M.F."/>
            <person name="Perotto S."/>
            <person name="Peter M."/>
            <person name="Pfister S."/>
            <person name="Riley R."/>
            <person name="Sitrit Y."/>
            <person name="Stielow J.B."/>
            <person name="Szollosi G."/>
            <person name="Zifcakova L."/>
            <person name="Stursova M."/>
            <person name="Spatafora J.W."/>
            <person name="Tedersoo L."/>
            <person name="Vaario L.M."/>
            <person name="Yamada A."/>
            <person name="Yan M."/>
            <person name="Wang P."/>
            <person name="Xu J."/>
            <person name="Bruns T."/>
            <person name="Baldrian P."/>
            <person name="Vilgalys R."/>
            <person name="Dunand C."/>
            <person name="Henrissat B."/>
            <person name="Grigoriev I.V."/>
            <person name="Hibbett D."/>
            <person name="Nagy L.G."/>
            <person name="Martin F.M."/>
        </authorList>
    </citation>
    <scope>NUCLEOTIDE SEQUENCE</scope>
    <source>
        <strain evidence="1">BED1</strain>
    </source>
</reference>
<dbReference type="EMBL" id="WHUW01000011">
    <property type="protein sequence ID" value="KAF8440936.1"/>
    <property type="molecule type" value="Genomic_DNA"/>
</dbReference>